<dbReference type="InterPro" id="IPR017938">
    <property type="entry name" value="Riboflavin_synthase-like_b-brl"/>
</dbReference>
<evidence type="ECO:0000256" key="2">
    <source>
        <dbReference type="ARBA" id="ARBA00004141"/>
    </source>
</evidence>
<keyword evidence="11" id="KW-0411">Iron-sulfur</keyword>
<feature type="transmembrane region" description="Helical" evidence="13">
    <location>
        <begin position="73"/>
        <end position="93"/>
    </location>
</feature>
<protein>
    <submittedName>
        <fullName evidence="15">Ferric reductase</fullName>
    </submittedName>
</protein>
<dbReference type="SUPFAM" id="SSF63380">
    <property type="entry name" value="Riboflavin synthase domain-like"/>
    <property type="match status" value="1"/>
</dbReference>
<evidence type="ECO:0000256" key="3">
    <source>
        <dbReference type="ARBA" id="ARBA00022630"/>
    </source>
</evidence>
<reference evidence="15 16" key="1">
    <citation type="submission" date="2021-03" db="EMBL/GenBank/DDBJ databases">
        <title>Sequencing the genomes of 1000 actinobacteria strains.</title>
        <authorList>
            <person name="Klenk H.-P."/>
        </authorList>
    </citation>
    <scope>NUCLEOTIDE SEQUENCE [LARGE SCALE GENOMIC DNA]</scope>
    <source>
        <strain evidence="15 16">DSM 45256</strain>
    </source>
</reference>
<evidence type="ECO:0000313" key="15">
    <source>
        <dbReference type="EMBL" id="MBP2371892.1"/>
    </source>
</evidence>
<dbReference type="PANTHER" id="PTHR47354">
    <property type="entry name" value="NADH OXIDOREDUCTASE HCR"/>
    <property type="match status" value="1"/>
</dbReference>
<evidence type="ECO:0000256" key="13">
    <source>
        <dbReference type="SAM" id="Phobius"/>
    </source>
</evidence>
<evidence type="ECO:0000256" key="5">
    <source>
        <dbReference type="ARBA" id="ARBA00022714"/>
    </source>
</evidence>
<dbReference type="SUPFAM" id="SSF52343">
    <property type="entry name" value="Ferredoxin reductase-like, C-terminal NADP-linked domain"/>
    <property type="match status" value="1"/>
</dbReference>
<dbReference type="InterPro" id="IPR001433">
    <property type="entry name" value="OxRdtase_FAD/NAD-bd"/>
</dbReference>
<gene>
    <name evidence="15" type="ORF">JOF36_007665</name>
</gene>
<evidence type="ECO:0000313" key="16">
    <source>
        <dbReference type="Proteomes" id="UP001519295"/>
    </source>
</evidence>
<feature type="transmembrane region" description="Helical" evidence="13">
    <location>
        <begin position="33"/>
        <end position="52"/>
    </location>
</feature>
<keyword evidence="7" id="KW-0274">FAD</keyword>
<dbReference type="InterPro" id="IPR039261">
    <property type="entry name" value="FNR_nucleotide-bd"/>
</dbReference>
<evidence type="ECO:0000256" key="7">
    <source>
        <dbReference type="ARBA" id="ARBA00022827"/>
    </source>
</evidence>
<comment type="caution">
    <text evidence="15">The sequence shown here is derived from an EMBL/GenBank/DDBJ whole genome shotgun (WGS) entry which is preliminary data.</text>
</comment>
<dbReference type="Gene3D" id="3.40.50.80">
    <property type="entry name" value="Nucleotide-binding domain of ferredoxin-NADP reductase (FNR) module"/>
    <property type="match status" value="1"/>
</dbReference>
<dbReference type="Gene3D" id="2.40.30.10">
    <property type="entry name" value="Translation factors"/>
    <property type="match status" value="1"/>
</dbReference>
<evidence type="ECO:0000256" key="4">
    <source>
        <dbReference type="ARBA" id="ARBA00022692"/>
    </source>
</evidence>
<evidence type="ECO:0000256" key="12">
    <source>
        <dbReference type="ARBA" id="ARBA00023136"/>
    </source>
</evidence>
<name>A0ABS4W6P8_9PSEU</name>
<evidence type="ECO:0000256" key="9">
    <source>
        <dbReference type="ARBA" id="ARBA00023002"/>
    </source>
</evidence>
<keyword evidence="12 13" id="KW-0472">Membrane</keyword>
<evidence type="ECO:0000256" key="6">
    <source>
        <dbReference type="ARBA" id="ARBA00022723"/>
    </source>
</evidence>
<evidence type="ECO:0000256" key="1">
    <source>
        <dbReference type="ARBA" id="ARBA00001974"/>
    </source>
</evidence>
<dbReference type="EMBL" id="JAGINU010000004">
    <property type="protein sequence ID" value="MBP2371892.1"/>
    <property type="molecule type" value="Genomic_DNA"/>
</dbReference>
<keyword evidence="9" id="KW-0560">Oxidoreductase</keyword>
<keyword evidence="5" id="KW-0001">2Fe-2S</keyword>
<dbReference type="InterPro" id="IPR050415">
    <property type="entry name" value="MRET"/>
</dbReference>
<evidence type="ECO:0000256" key="11">
    <source>
        <dbReference type="ARBA" id="ARBA00023014"/>
    </source>
</evidence>
<feature type="domain" description="FAD-binding FR-type" evidence="14">
    <location>
        <begin position="202"/>
        <end position="302"/>
    </location>
</feature>
<dbReference type="PROSITE" id="PS51384">
    <property type="entry name" value="FAD_FR"/>
    <property type="match status" value="1"/>
</dbReference>
<evidence type="ECO:0000256" key="8">
    <source>
        <dbReference type="ARBA" id="ARBA00022989"/>
    </source>
</evidence>
<keyword evidence="16" id="KW-1185">Reference proteome</keyword>
<feature type="transmembrane region" description="Helical" evidence="13">
    <location>
        <begin position="177"/>
        <end position="197"/>
    </location>
</feature>
<feature type="transmembrane region" description="Helical" evidence="13">
    <location>
        <begin position="147"/>
        <end position="165"/>
    </location>
</feature>
<dbReference type="Pfam" id="PF00175">
    <property type="entry name" value="NAD_binding_1"/>
    <property type="match status" value="1"/>
</dbReference>
<proteinExistence type="predicted"/>
<sequence length="433" mass="46988">MWASLLLVAYWWATGGGLTGVSAGGLSAVAEVGRLAGLLASVLLLVQVLTTARVPVLERCFGQNRLVVLHRRAGVVSFSLMVLHVVLACWARAPGGLVAAPQMLWHLTWTEPGMVAATVGTVLLVLVVATSVGPIRARLRYERWHLLHLYAYLGVGLALPHQLWTGREFTSSTARTVFWWGLWAVVLVAVVVWRIGLPVARTLRHRITVAAVLPEGDGSVSVHMTGRRLDVLGARAGQFLIWRFRAGRGWTRGHPYSLSAAPDGRSLRITVKELGDGSAGVPNLRQGTRVLIEGPYGRLTGRARSSPRVALIGAGVGMTPIRALAEQFLAESADVAVVHRFSREPLFAREFTRLARERGLRLVVSPGPRRGTGSWFGRGAGRVDDVTALRARIPDIAVREVYICGPVGWTTMVRRTVVAAGVPDRRVHVENFG</sequence>
<dbReference type="InterPro" id="IPR013130">
    <property type="entry name" value="Fe3_Rdtase_TM_dom"/>
</dbReference>
<feature type="transmembrane region" description="Helical" evidence="13">
    <location>
        <begin position="113"/>
        <end position="135"/>
    </location>
</feature>
<organism evidence="15 16">
    <name type="scientific">Pseudonocardia parietis</name>
    <dbReference type="NCBI Taxonomy" id="570936"/>
    <lineage>
        <taxon>Bacteria</taxon>
        <taxon>Bacillati</taxon>
        <taxon>Actinomycetota</taxon>
        <taxon>Actinomycetes</taxon>
        <taxon>Pseudonocardiales</taxon>
        <taxon>Pseudonocardiaceae</taxon>
        <taxon>Pseudonocardia</taxon>
    </lineage>
</organism>
<keyword evidence="8 13" id="KW-1133">Transmembrane helix</keyword>
<keyword evidence="3" id="KW-0285">Flavoprotein</keyword>
<comment type="subcellular location">
    <subcellularLocation>
        <location evidence="2">Membrane</location>
        <topology evidence="2">Multi-pass membrane protein</topology>
    </subcellularLocation>
</comment>
<accession>A0ABS4W6P8</accession>
<dbReference type="Pfam" id="PF01794">
    <property type="entry name" value="Ferric_reduct"/>
    <property type="match status" value="1"/>
</dbReference>
<keyword evidence="6" id="KW-0479">Metal-binding</keyword>
<dbReference type="InterPro" id="IPR017927">
    <property type="entry name" value="FAD-bd_FR_type"/>
</dbReference>
<keyword evidence="4 13" id="KW-0812">Transmembrane</keyword>
<dbReference type="Proteomes" id="UP001519295">
    <property type="component" value="Unassembled WGS sequence"/>
</dbReference>
<comment type="cofactor">
    <cofactor evidence="1">
        <name>FAD</name>
        <dbReference type="ChEBI" id="CHEBI:57692"/>
    </cofactor>
</comment>
<evidence type="ECO:0000256" key="10">
    <source>
        <dbReference type="ARBA" id="ARBA00023004"/>
    </source>
</evidence>
<evidence type="ECO:0000259" key="14">
    <source>
        <dbReference type="PROSITE" id="PS51384"/>
    </source>
</evidence>
<keyword evidence="10" id="KW-0408">Iron</keyword>
<dbReference type="PANTHER" id="PTHR47354:SF8">
    <property type="entry name" value="1,2-PHENYLACETYL-COA EPOXIDASE, SUBUNIT E"/>
    <property type="match status" value="1"/>
</dbReference>
<dbReference type="RefSeq" id="WP_245353250.1">
    <property type="nucleotide sequence ID" value="NZ_JAGINU010000004.1"/>
</dbReference>